<evidence type="ECO:0000256" key="1">
    <source>
        <dbReference type="SAM" id="SignalP"/>
    </source>
</evidence>
<feature type="signal peptide" evidence="1">
    <location>
        <begin position="1"/>
        <end position="16"/>
    </location>
</feature>
<dbReference type="AlphaFoldDB" id="A0A7E4VGT3"/>
<dbReference type="Proteomes" id="UP000492821">
    <property type="component" value="Unassembled WGS sequence"/>
</dbReference>
<name>A0A7E4VGT3_PANRE</name>
<evidence type="ECO:0000313" key="3">
    <source>
        <dbReference type="WBParaSite" id="Pan_g20717.t1"/>
    </source>
</evidence>
<proteinExistence type="predicted"/>
<reference evidence="2" key="1">
    <citation type="journal article" date="2013" name="Genetics">
        <title>The draft genome and transcriptome of Panagrellus redivivus are shaped by the harsh demands of a free-living lifestyle.</title>
        <authorList>
            <person name="Srinivasan J."/>
            <person name="Dillman A.R."/>
            <person name="Macchietto M.G."/>
            <person name="Heikkinen L."/>
            <person name="Lakso M."/>
            <person name="Fracchia K.M."/>
            <person name="Antoshechkin I."/>
            <person name="Mortazavi A."/>
            <person name="Wong G."/>
            <person name="Sternberg P.W."/>
        </authorList>
    </citation>
    <scope>NUCLEOTIDE SEQUENCE [LARGE SCALE GENOMIC DNA]</scope>
    <source>
        <strain evidence="2">MT8872</strain>
    </source>
</reference>
<reference evidence="3" key="2">
    <citation type="submission" date="2020-10" db="UniProtKB">
        <authorList>
            <consortium name="WormBaseParasite"/>
        </authorList>
    </citation>
    <scope>IDENTIFICATION</scope>
</reference>
<evidence type="ECO:0000313" key="2">
    <source>
        <dbReference type="Proteomes" id="UP000492821"/>
    </source>
</evidence>
<dbReference type="WBParaSite" id="Pan_g20717.t1">
    <property type="protein sequence ID" value="Pan_g20717.t1"/>
    <property type="gene ID" value="Pan_g20717"/>
</dbReference>
<organism evidence="2 3">
    <name type="scientific">Panagrellus redivivus</name>
    <name type="common">Microworm</name>
    <dbReference type="NCBI Taxonomy" id="6233"/>
    <lineage>
        <taxon>Eukaryota</taxon>
        <taxon>Metazoa</taxon>
        <taxon>Ecdysozoa</taxon>
        <taxon>Nematoda</taxon>
        <taxon>Chromadorea</taxon>
        <taxon>Rhabditida</taxon>
        <taxon>Tylenchina</taxon>
        <taxon>Panagrolaimomorpha</taxon>
        <taxon>Panagrolaimoidea</taxon>
        <taxon>Panagrolaimidae</taxon>
        <taxon>Panagrellus</taxon>
    </lineage>
</organism>
<accession>A0A7E4VGT3</accession>
<keyword evidence="1" id="KW-0732">Signal</keyword>
<feature type="chain" id="PRO_5028821360" evidence="1">
    <location>
        <begin position="17"/>
        <end position="783"/>
    </location>
</feature>
<protein>
    <submittedName>
        <fullName evidence="3">Glycoprotein</fullName>
    </submittedName>
</protein>
<keyword evidence="2" id="KW-1185">Reference proteome</keyword>
<sequence length="783" mass="90946">MLRLFIHLLLFSSIFAKANRPFILIIIDTEIKQFVYITSDTPVGSTIVRGYAIDLGLYGKRMNEICDRFEQKPADEDWIAEMWIDKLRADGTLIKRLQAVYACVDRVQPKNKLLPKIVRKLTNKFERHMPKHWAKIEGFNKFNCSDIYGRPIPMPVGIRRCYVQQTRKYDPRSNDSPIVKAEYGTDRRPKNHIFKEKECEISISWQPFKSLNDKKYIGDGECVIGMSLMEMSFFCCCYTNSTQCDIANVHHDGLNCPKLLNFTSYIDIADTRKPIENTPLKEGTVIKASELELTPNCYTKMSFEAKHIGTVIEYSLTITDKDDNMCKDMFKKRTRGKPCAHLERLCVTDVDPALVFCCHFKSSDVNENEQTILAVHKQAYELFSREAPVSLYRLGQCLRPWGDAKSTNDDGCVYFYDPEMKKFVNIQRENFDLRPDLHEKMISFIKTDVENLASQQFYGRYKTDDPRTFGCLKKKEEWQTPNNTAFPLWYEFAVIVFKCVNAPNALYRCDDFNTDQVDFIDTLDGYLDPKYVCNNGETVTTPFAPTNKHKRYSHDAFCLEYVMLNNDDSSVLVSLPRNEMLAPYRVWHTKKQEKDDGHDKFFCGITKDGKSRFCACTANKDIGCNTGKYVQTFNHIAKQEQFTTMTNYTLDNGSDRRVCSLPRLDNTADKCLEIMEENSEMLCYFLLYEKKTKADIACLREPNLSQRRPERHMKSKYGWHNYQLCSTVEIPNDPGYKCVLKDNHFDNYVDPVIVCCCKSDTCTEAYQDLLKQGHWKETHDFVD</sequence>